<organism evidence="1 2">
    <name type="scientific">Juglans regia</name>
    <name type="common">English walnut</name>
    <dbReference type="NCBI Taxonomy" id="51240"/>
    <lineage>
        <taxon>Eukaryota</taxon>
        <taxon>Viridiplantae</taxon>
        <taxon>Streptophyta</taxon>
        <taxon>Embryophyta</taxon>
        <taxon>Tracheophyta</taxon>
        <taxon>Spermatophyta</taxon>
        <taxon>Magnoliopsida</taxon>
        <taxon>eudicotyledons</taxon>
        <taxon>Gunneridae</taxon>
        <taxon>Pentapetalae</taxon>
        <taxon>rosids</taxon>
        <taxon>fabids</taxon>
        <taxon>Fagales</taxon>
        <taxon>Juglandaceae</taxon>
        <taxon>Juglans</taxon>
    </lineage>
</organism>
<dbReference type="Proteomes" id="UP000619265">
    <property type="component" value="Unassembled WGS sequence"/>
</dbReference>
<sequence>MVSTALSLCYCITDGENFACKPMSQIAAEIHAACNIVVELILLLWQKNFKGQIDVWFRVFAVDVKHFVVKLVDELHIVRPHAAGSPCSAAQAQGQGEDECKAIQLGNSHALHFKMPTDGGQDVLWLKYALFAP</sequence>
<evidence type="ECO:0000313" key="2">
    <source>
        <dbReference type="Proteomes" id="UP000619265"/>
    </source>
</evidence>
<reference evidence="1" key="1">
    <citation type="submission" date="2015-10" db="EMBL/GenBank/DDBJ databases">
        <authorList>
            <person name="Martinez-Garcia P.J."/>
            <person name="Crepeau M.W."/>
            <person name="Puiu D."/>
            <person name="Gonzalez-Ibeas D."/>
            <person name="Whalen J."/>
            <person name="Stevens K."/>
            <person name="Paul R."/>
            <person name="Butterfield T."/>
            <person name="Britton M."/>
            <person name="Reagan R."/>
            <person name="Chakraborty S."/>
            <person name="Walawage S.L."/>
            <person name="Vasquez-Gross H.A."/>
            <person name="Cardeno C."/>
            <person name="Famula R."/>
            <person name="Pratt K."/>
            <person name="Kuruganti S."/>
            <person name="Aradhya M.K."/>
            <person name="Leslie C.A."/>
            <person name="Dandekar A.M."/>
            <person name="Salzberg S.L."/>
            <person name="Wegrzyn J.L."/>
            <person name="Langley C.H."/>
            <person name="Neale D.B."/>
        </authorList>
    </citation>
    <scope>NUCLEOTIDE SEQUENCE</scope>
    <source>
        <tissue evidence="1">Leaves</tissue>
    </source>
</reference>
<dbReference type="EMBL" id="LIHL02000016">
    <property type="protein sequence ID" value="KAF5443080.1"/>
    <property type="molecule type" value="Genomic_DNA"/>
</dbReference>
<protein>
    <submittedName>
        <fullName evidence="1">Uncharacterized protein</fullName>
    </submittedName>
</protein>
<gene>
    <name evidence="1" type="ORF">F2P56_035669</name>
</gene>
<accession>A0A833X6F9</accession>
<dbReference type="Gramene" id="Jr16_09340_p2">
    <property type="protein sequence ID" value="cds.Jr16_09340_p2"/>
    <property type="gene ID" value="Jr16_09340"/>
</dbReference>
<evidence type="ECO:0000313" key="1">
    <source>
        <dbReference type="EMBL" id="KAF5443080.1"/>
    </source>
</evidence>
<name>A0A833X6F9_JUGRE</name>
<comment type="caution">
    <text evidence="1">The sequence shown here is derived from an EMBL/GenBank/DDBJ whole genome shotgun (WGS) entry which is preliminary data.</text>
</comment>
<proteinExistence type="predicted"/>
<reference evidence="1" key="2">
    <citation type="submission" date="2020-03" db="EMBL/GenBank/DDBJ databases">
        <title>Walnut 2.0.</title>
        <authorList>
            <person name="Marrano A."/>
            <person name="Britton M."/>
            <person name="Zimin A.V."/>
            <person name="Zaini P.A."/>
            <person name="Workman R."/>
            <person name="Puiu D."/>
            <person name="Bianco L."/>
            <person name="Allen B.J."/>
            <person name="Troggio M."/>
            <person name="Leslie C.A."/>
            <person name="Timp W."/>
            <person name="Dendekar A."/>
            <person name="Salzberg S.L."/>
            <person name="Neale D.B."/>
        </authorList>
    </citation>
    <scope>NUCLEOTIDE SEQUENCE</scope>
    <source>
        <tissue evidence="1">Leaves</tissue>
    </source>
</reference>
<dbReference type="AlphaFoldDB" id="A0A833X6F9"/>